<dbReference type="EMBL" id="MPUH01000126">
    <property type="protein sequence ID" value="OMJ89432.1"/>
    <property type="molecule type" value="Genomic_DNA"/>
</dbReference>
<accession>A0A1R2CK72</accession>
<evidence type="ECO:0000313" key="3">
    <source>
        <dbReference type="Proteomes" id="UP000187209"/>
    </source>
</evidence>
<comment type="caution">
    <text evidence="2">The sequence shown here is derived from an EMBL/GenBank/DDBJ whole genome shotgun (WGS) entry which is preliminary data.</text>
</comment>
<protein>
    <submittedName>
        <fullName evidence="2">Uncharacterized protein</fullName>
    </submittedName>
</protein>
<name>A0A1R2CK72_9CILI</name>
<sequence length="205" mass="23301">MRVPTSVSKKIRILKQLEPRTPTKCMQASSSKVANDKLHENFKKISSISPIPTAPISPKVKALTPKSFEMMPNSTKAQSDLIHSKKSLKAKSFISNRKHKEPSNRNKSSLGYYNDNTGILNTGNNDSIGYIPENKYLNYLGSHSSTVILDKKPFGSIKNLSDLKYFLNRSKMPNPEIKSSIFQKYSHETSFLPRIKKKYEHKRID</sequence>
<reference evidence="2 3" key="1">
    <citation type="submission" date="2016-11" db="EMBL/GenBank/DDBJ databases">
        <title>The macronuclear genome of Stentor coeruleus: a giant cell with tiny introns.</title>
        <authorList>
            <person name="Slabodnick M."/>
            <person name="Ruby J.G."/>
            <person name="Reiff S.B."/>
            <person name="Swart E.C."/>
            <person name="Gosai S."/>
            <person name="Prabakaran S."/>
            <person name="Witkowska E."/>
            <person name="Larue G.E."/>
            <person name="Fisher S."/>
            <person name="Freeman R.M."/>
            <person name="Gunawardena J."/>
            <person name="Chu W."/>
            <person name="Stover N.A."/>
            <person name="Gregory B.D."/>
            <person name="Nowacki M."/>
            <person name="Derisi J."/>
            <person name="Roy S.W."/>
            <person name="Marshall W.F."/>
            <person name="Sood P."/>
        </authorList>
    </citation>
    <scope>NUCLEOTIDE SEQUENCE [LARGE SCALE GENOMIC DNA]</scope>
    <source>
        <strain evidence="2">WM001</strain>
    </source>
</reference>
<proteinExistence type="predicted"/>
<evidence type="ECO:0000256" key="1">
    <source>
        <dbReference type="SAM" id="MobiDB-lite"/>
    </source>
</evidence>
<organism evidence="2 3">
    <name type="scientific">Stentor coeruleus</name>
    <dbReference type="NCBI Taxonomy" id="5963"/>
    <lineage>
        <taxon>Eukaryota</taxon>
        <taxon>Sar</taxon>
        <taxon>Alveolata</taxon>
        <taxon>Ciliophora</taxon>
        <taxon>Postciliodesmatophora</taxon>
        <taxon>Heterotrichea</taxon>
        <taxon>Heterotrichida</taxon>
        <taxon>Stentoridae</taxon>
        <taxon>Stentor</taxon>
    </lineage>
</organism>
<dbReference type="AlphaFoldDB" id="A0A1R2CK72"/>
<evidence type="ECO:0000313" key="2">
    <source>
        <dbReference type="EMBL" id="OMJ89432.1"/>
    </source>
</evidence>
<dbReference type="Proteomes" id="UP000187209">
    <property type="component" value="Unassembled WGS sequence"/>
</dbReference>
<keyword evidence="3" id="KW-1185">Reference proteome</keyword>
<gene>
    <name evidence="2" type="ORF">SteCoe_8432</name>
</gene>
<feature type="region of interest" description="Disordered" evidence="1">
    <location>
        <begin position="92"/>
        <end position="111"/>
    </location>
</feature>